<keyword evidence="3" id="KW-1185">Reference proteome</keyword>
<dbReference type="AlphaFoldDB" id="A0A409XGR9"/>
<protein>
    <submittedName>
        <fullName evidence="2">Uncharacterized protein</fullName>
    </submittedName>
</protein>
<name>A0A409XGR9_PSICY</name>
<proteinExistence type="predicted"/>
<comment type="caution">
    <text evidence="2">The sequence shown here is derived from an EMBL/GenBank/DDBJ whole genome shotgun (WGS) entry which is preliminary data.</text>
</comment>
<evidence type="ECO:0000313" key="2">
    <source>
        <dbReference type="EMBL" id="PPQ89948.1"/>
    </source>
</evidence>
<dbReference type="Proteomes" id="UP000283269">
    <property type="component" value="Unassembled WGS sequence"/>
</dbReference>
<feature type="compositionally biased region" description="Acidic residues" evidence="1">
    <location>
        <begin position="122"/>
        <end position="132"/>
    </location>
</feature>
<dbReference type="InParanoid" id="A0A409XGR9"/>
<evidence type="ECO:0000313" key="3">
    <source>
        <dbReference type="Proteomes" id="UP000283269"/>
    </source>
</evidence>
<accession>A0A409XGR9</accession>
<dbReference type="STRING" id="93625.A0A409XGR9"/>
<organism evidence="2 3">
    <name type="scientific">Psilocybe cyanescens</name>
    <dbReference type="NCBI Taxonomy" id="93625"/>
    <lineage>
        <taxon>Eukaryota</taxon>
        <taxon>Fungi</taxon>
        <taxon>Dikarya</taxon>
        <taxon>Basidiomycota</taxon>
        <taxon>Agaricomycotina</taxon>
        <taxon>Agaricomycetes</taxon>
        <taxon>Agaricomycetidae</taxon>
        <taxon>Agaricales</taxon>
        <taxon>Agaricineae</taxon>
        <taxon>Strophariaceae</taxon>
        <taxon>Psilocybe</taxon>
    </lineage>
</organism>
<reference evidence="2 3" key="1">
    <citation type="journal article" date="2018" name="Evol. Lett.">
        <title>Horizontal gene cluster transfer increased hallucinogenic mushroom diversity.</title>
        <authorList>
            <person name="Reynolds H.T."/>
            <person name="Vijayakumar V."/>
            <person name="Gluck-Thaler E."/>
            <person name="Korotkin H.B."/>
            <person name="Matheny P.B."/>
            <person name="Slot J.C."/>
        </authorList>
    </citation>
    <scope>NUCLEOTIDE SEQUENCE [LARGE SCALE GENOMIC DNA]</scope>
    <source>
        <strain evidence="2 3">2631</strain>
    </source>
</reference>
<feature type="region of interest" description="Disordered" evidence="1">
    <location>
        <begin position="121"/>
        <end position="143"/>
    </location>
</feature>
<gene>
    <name evidence="2" type="ORF">CVT25_010090</name>
</gene>
<dbReference type="OrthoDB" id="3236755at2759"/>
<sequence>MQDASPYLAQHTPIDAIAALKKKYQDYLDAVLAKALAVKVFSAMPVSMVDEWAMSVVTWLNSPKRRQQKVKTVADHLIICGFDQLHKKKPFQKLVTVNWQDIHATIQQNPQTVSTMSKNNYDEENEVSDNEELNSPVDPTHDHYKWLDDGLQGGTRI</sequence>
<evidence type="ECO:0000256" key="1">
    <source>
        <dbReference type="SAM" id="MobiDB-lite"/>
    </source>
</evidence>
<dbReference type="EMBL" id="NHYD01001768">
    <property type="protein sequence ID" value="PPQ89948.1"/>
    <property type="molecule type" value="Genomic_DNA"/>
</dbReference>